<reference evidence="11 13" key="2">
    <citation type="submission" date="2018-06" db="EMBL/GenBank/DDBJ databases">
        <authorList>
            <consortium name="Pathogen Informatics"/>
            <person name="Doyle S."/>
        </authorList>
    </citation>
    <scope>NUCLEOTIDE SEQUENCE [LARGE SCALE GENOMIC DNA]</scope>
    <source>
        <strain evidence="11 13">NCTC11647</strain>
    </source>
</reference>
<evidence type="ECO:0000313" key="13">
    <source>
        <dbReference type="Proteomes" id="UP000251647"/>
    </source>
</evidence>
<comment type="similarity">
    <text evidence="3">Belongs to the CobD/CbiB family.</text>
</comment>
<dbReference type="Proteomes" id="UP000241404">
    <property type="component" value="Unassembled WGS sequence"/>
</dbReference>
<sequence>MTSSWFDLAINNSSLLIMWGALLLHWVLPIPTAIHPLTIWQRLAVMIAEKVNHSNDSPKQQTLAGSLAWFTLWGLALIFFIALYQLVQLDSVFQLTLLWLALDWRSIDEFGQRFTQAYQQENKPLCQHLLAPWVHRNVAPLSLLGLGKAGAETLLVGYGRNVVTVLFWYCIGGGLGALLYRLASGLARAWSPTRSQFQFFGQTASKITALLDIVPMRIFSLLLCFGNNGKQALQGLQQQGENWLSPGPGWLLIASGHKLSIALGGPALYHDKKRERPRIGGRIAPAGFHLEQLLLLLRQRLLVWLLLLSITLIIFHLGG</sequence>
<dbReference type="UniPathway" id="UPA00148"/>
<reference evidence="10 12" key="1">
    <citation type="submission" date="2018-03" db="EMBL/GenBank/DDBJ databases">
        <title>Whole genome sequencing of Histamine producing bacteria.</title>
        <authorList>
            <person name="Butler K."/>
        </authorList>
    </citation>
    <scope>NUCLEOTIDE SEQUENCE [LARGE SCALE GENOMIC DNA]</scope>
    <source>
        <strain evidence="10 12">BT-6</strain>
    </source>
</reference>
<dbReference type="GeneID" id="93396770"/>
<dbReference type="RefSeq" id="WP_005301285.1">
    <property type="nucleotide sequence ID" value="NZ_CP035780.1"/>
</dbReference>
<proteinExistence type="inferred from homology"/>
<feature type="transmembrane region" description="Helical" evidence="9">
    <location>
        <begin position="301"/>
        <end position="318"/>
    </location>
</feature>
<comment type="pathway">
    <text evidence="2">Cofactor biosynthesis; adenosylcobalamin biosynthesis.</text>
</comment>
<dbReference type="OrthoDB" id="5586491at2"/>
<feature type="transmembrane region" description="Helical" evidence="9">
    <location>
        <begin position="166"/>
        <end position="187"/>
    </location>
</feature>
<feature type="transmembrane region" description="Helical" evidence="9">
    <location>
        <begin position="16"/>
        <end position="40"/>
    </location>
</feature>
<evidence type="ECO:0000313" key="11">
    <source>
        <dbReference type="EMBL" id="SPY27255.1"/>
    </source>
</evidence>
<evidence type="ECO:0000256" key="9">
    <source>
        <dbReference type="SAM" id="Phobius"/>
    </source>
</evidence>
<dbReference type="Pfam" id="PF03186">
    <property type="entry name" value="CobD_Cbib"/>
    <property type="match status" value="1"/>
</dbReference>
<keyword evidence="5" id="KW-0169">Cobalamin biosynthesis</keyword>
<dbReference type="PANTHER" id="PTHR34308:SF1">
    <property type="entry name" value="COBALAMIN BIOSYNTHESIS PROTEIN CBIB"/>
    <property type="match status" value="1"/>
</dbReference>
<evidence type="ECO:0000256" key="3">
    <source>
        <dbReference type="ARBA" id="ARBA00006263"/>
    </source>
</evidence>
<evidence type="ECO:0000256" key="7">
    <source>
        <dbReference type="ARBA" id="ARBA00022989"/>
    </source>
</evidence>
<keyword evidence="7 9" id="KW-1133">Transmembrane helix</keyword>
<name>A0A2T3I849_PHODM</name>
<organism evidence="11 13">
    <name type="scientific">Photobacterium damselae</name>
    <dbReference type="NCBI Taxonomy" id="38293"/>
    <lineage>
        <taxon>Bacteria</taxon>
        <taxon>Pseudomonadati</taxon>
        <taxon>Pseudomonadota</taxon>
        <taxon>Gammaproteobacteria</taxon>
        <taxon>Vibrionales</taxon>
        <taxon>Vibrionaceae</taxon>
        <taxon>Photobacterium</taxon>
    </lineage>
</organism>
<comment type="subcellular location">
    <subcellularLocation>
        <location evidence="1">Cell membrane</location>
        <topology evidence="1">Multi-pass membrane protein</topology>
    </subcellularLocation>
</comment>
<evidence type="ECO:0000256" key="2">
    <source>
        <dbReference type="ARBA" id="ARBA00004953"/>
    </source>
</evidence>
<gene>
    <name evidence="10" type="ORF">CTM90_11035</name>
    <name evidence="11" type="ORF">NCTC11647_00294</name>
</gene>
<keyword evidence="4" id="KW-1003">Cell membrane</keyword>
<evidence type="ECO:0000256" key="6">
    <source>
        <dbReference type="ARBA" id="ARBA00022692"/>
    </source>
</evidence>
<evidence type="ECO:0000256" key="5">
    <source>
        <dbReference type="ARBA" id="ARBA00022573"/>
    </source>
</evidence>
<dbReference type="InterPro" id="IPR004485">
    <property type="entry name" value="Cobalamin_biosynth_CobD/CbiB"/>
</dbReference>
<dbReference type="GO" id="GO:0005886">
    <property type="term" value="C:plasma membrane"/>
    <property type="evidence" value="ECO:0007669"/>
    <property type="project" value="UniProtKB-SubCell"/>
</dbReference>
<protein>
    <submittedName>
        <fullName evidence="11">Adenosylcobinamide-phosphate synthase</fullName>
    </submittedName>
</protein>
<dbReference type="GO" id="GO:0048472">
    <property type="term" value="F:threonine-phosphate decarboxylase activity"/>
    <property type="evidence" value="ECO:0007669"/>
    <property type="project" value="InterPro"/>
</dbReference>
<dbReference type="NCBIfam" id="NF006476">
    <property type="entry name" value="PRK08878.1"/>
    <property type="match status" value="1"/>
</dbReference>
<evidence type="ECO:0000256" key="1">
    <source>
        <dbReference type="ARBA" id="ARBA00004651"/>
    </source>
</evidence>
<accession>A0A2T3I849</accession>
<dbReference type="Proteomes" id="UP000251647">
    <property type="component" value="Unassembled WGS sequence"/>
</dbReference>
<feature type="transmembrane region" description="Helical" evidence="9">
    <location>
        <begin position="67"/>
        <end position="87"/>
    </location>
</feature>
<evidence type="ECO:0000256" key="4">
    <source>
        <dbReference type="ARBA" id="ARBA00022475"/>
    </source>
</evidence>
<dbReference type="PANTHER" id="PTHR34308">
    <property type="entry name" value="COBALAMIN BIOSYNTHESIS PROTEIN CBIB"/>
    <property type="match status" value="1"/>
</dbReference>
<evidence type="ECO:0000256" key="8">
    <source>
        <dbReference type="ARBA" id="ARBA00023136"/>
    </source>
</evidence>
<evidence type="ECO:0000313" key="10">
    <source>
        <dbReference type="EMBL" id="PSU16609.1"/>
    </source>
</evidence>
<dbReference type="EMBL" id="PYMM01000006">
    <property type="protein sequence ID" value="PSU16609.1"/>
    <property type="molecule type" value="Genomic_DNA"/>
</dbReference>
<dbReference type="AlphaFoldDB" id="A0A2T3I849"/>
<dbReference type="GO" id="GO:0009236">
    <property type="term" value="P:cobalamin biosynthetic process"/>
    <property type="evidence" value="ECO:0007669"/>
    <property type="project" value="UniProtKB-UniPathway"/>
</dbReference>
<keyword evidence="6 9" id="KW-0812">Transmembrane</keyword>
<dbReference type="EMBL" id="UATL01000001">
    <property type="protein sequence ID" value="SPY27255.1"/>
    <property type="molecule type" value="Genomic_DNA"/>
</dbReference>
<keyword evidence="8 9" id="KW-0472">Membrane</keyword>
<evidence type="ECO:0000313" key="12">
    <source>
        <dbReference type="Proteomes" id="UP000241404"/>
    </source>
</evidence>